<evidence type="ECO:0000313" key="1">
    <source>
        <dbReference type="EMBL" id="ANN78501.1"/>
    </source>
</evidence>
<dbReference type="KEGG" id="bfz:BAU07_16550"/>
<dbReference type="AlphaFoldDB" id="A0A193GGD9"/>
<protein>
    <submittedName>
        <fullName evidence="1">Uncharacterized protein</fullName>
    </submittedName>
</protein>
<dbReference type="RefSeq" id="WP_066659664.1">
    <property type="nucleotide sequence ID" value="NZ_CBCSCL010000018.1"/>
</dbReference>
<accession>A0A193GGD9</accession>
<proteinExistence type="predicted"/>
<reference evidence="1 2" key="1">
    <citation type="submission" date="2016-06" db="EMBL/GenBank/DDBJ databases">
        <title>Complete genome sequences of Bordetella bronchialis and Bordetella flabilis.</title>
        <authorList>
            <person name="LiPuma J.J."/>
            <person name="Spilker T."/>
        </authorList>
    </citation>
    <scope>NUCLEOTIDE SEQUENCE [LARGE SCALE GENOMIC DNA]</scope>
    <source>
        <strain evidence="1 2">AU10664</strain>
    </source>
</reference>
<keyword evidence="2" id="KW-1185">Reference proteome</keyword>
<evidence type="ECO:0000313" key="2">
    <source>
        <dbReference type="Proteomes" id="UP000091926"/>
    </source>
</evidence>
<dbReference type="Proteomes" id="UP000091926">
    <property type="component" value="Chromosome"/>
</dbReference>
<name>A0A193GGD9_9BORD</name>
<dbReference type="EMBL" id="CP016172">
    <property type="protein sequence ID" value="ANN78501.1"/>
    <property type="molecule type" value="Genomic_DNA"/>
</dbReference>
<dbReference type="OrthoDB" id="8637533at2"/>
<sequence>MALHQFRKGELGYWLGVIAEGGMDKTGPVPQAFVDALVTLRCIEIDASGAPVITDKGRLALRMENQDLHSGS</sequence>
<gene>
    <name evidence="1" type="ORF">BAU07_16550</name>
</gene>
<dbReference type="STRING" id="463014.BAU07_16550"/>
<organism evidence="1 2">
    <name type="scientific">Bordetella flabilis</name>
    <dbReference type="NCBI Taxonomy" id="463014"/>
    <lineage>
        <taxon>Bacteria</taxon>
        <taxon>Pseudomonadati</taxon>
        <taxon>Pseudomonadota</taxon>
        <taxon>Betaproteobacteria</taxon>
        <taxon>Burkholderiales</taxon>
        <taxon>Alcaligenaceae</taxon>
        <taxon>Bordetella</taxon>
    </lineage>
</organism>